<evidence type="ECO:0000313" key="3">
    <source>
        <dbReference type="Proteomes" id="UP000199600"/>
    </source>
</evidence>
<dbReference type="GO" id="GO:0016151">
    <property type="term" value="F:nickel cation binding"/>
    <property type="evidence" value="ECO:0007669"/>
    <property type="project" value="InterPro"/>
</dbReference>
<dbReference type="PANTHER" id="PTHR42958">
    <property type="entry name" value="HYDROGENASE-2 LARGE CHAIN"/>
    <property type="match status" value="1"/>
</dbReference>
<dbReference type="EMBL" id="FLQY01000109">
    <property type="protein sequence ID" value="SBT06787.1"/>
    <property type="molecule type" value="Genomic_DNA"/>
</dbReference>
<dbReference type="Proteomes" id="UP000199600">
    <property type="component" value="Unassembled WGS sequence"/>
</dbReference>
<evidence type="ECO:0000313" key="2">
    <source>
        <dbReference type="EMBL" id="SBT06787.1"/>
    </source>
</evidence>
<dbReference type="InterPro" id="IPR050867">
    <property type="entry name" value="NiFe/NiFeSe_hydrgnase_LSU"/>
</dbReference>
<dbReference type="PANTHER" id="PTHR42958:SF4">
    <property type="entry name" value="HYDROGENASE EXPRESSION_FORMATION PROTEIN HUPK"/>
    <property type="match status" value="1"/>
</dbReference>
<accession>A0A1A8XQQ8</accession>
<dbReference type="InterPro" id="IPR029014">
    <property type="entry name" value="NiFe-Hase_large"/>
</dbReference>
<feature type="binding site" evidence="1">
    <location>
        <position position="271"/>
    </location>
    <ligand>
        <name>Mg(2+)</name>
        <dbReference type="ChEBI" id="CHEBI:18420"/>
    </ligand>
</feature>
<reference evidence="2 3" key="1">
    <citation type="submission" date="2016-06" db="EMBL/GenBank/DDBJ databases">
        <authorList>
            <person name="Kjaerup R.B."/>
            <person name="Dalgaard T.S."/>
            <person name="Juul-Madsen H.R."/>
        </authorList>
    </citation>
    <scope>NUCLEOTIDE SEQUENCE [LARGE SCALE GENOMIC DNA]</scope>
    <source>
        <strain evidence="2">2</strain>
    </source>
</reference>
<sequence>MTAGFDTGSVRLRLRGEGGKVLTTDVCSQRPLVAGLLKGRRADDAVTLLPKVFAVCGRAQGLAAQLAVSAARGEELLPCLVPDIVSEVMREHLWRYLLDLPALFSLLPMHEQFLNAVRWVDADQREALRTLLAACEISRLSESIEAMEQPPPGKATLLQVHSARASLGDWGRLDLEMSRMPTWHGHSAETGAYARYGGDTVTSCGAFAARWLARLAELETWAAGGQNIGTGGTASAVSVAPGVGRALVETARGLLMHEVALENDRISDYRIVAPTEWNFHPQGPLPGWLIGRDCSNEVELRRFAAHAVAALDPCVRWELTLE</sequence>
<keyword evidence="1" id="KW-0533">Nickel</keyword>
<name>A0A1A8XQQ8_9RHOO</name>
<comment type="cofactor">
    <cofactor evidence="1">
        <name>Ni(2+)</name>
        <dbReference type="ChEBI" id="CHEBI:49786"/>
    </cofactor>
</comment>
<feature type="binding site" evidence="1">
    <location>
        <position position="314"/>
    </location>
    <ligand>
        <name>Ni(2+)</name>
        <dbReference type="ChEBI" id="CHEBI:49786"/>
    </ligand>
</feature>
<dbReference type="SUPFAM" id="SSF56762">
    <property type="entry name" value="HydB/Nqo4-like"/>
    <property type="match status" value="1"/>
</dbReference>
<gene>
    <name evidence="2" type="ORF">PROAA_1970006</name>
</gene>
<keyword evidence="1" id="KW-0479">Metal-binding</keyword>
<keyword evidence="1" id="KW-0460">Magnesium</keyword>
<evidence type="ECO:0000256" key="1">
    <source>
        <dbReference type="PIRSR" id="PIRSR601501-1"/>
    </source>
</evidence>
<dbReference type="Pfam" id="PF00374">
    <property type="entry name" value="NiFeSe_Hases"/>
    <property type="match status" value="1"/>
</dbReference>
<proteinExistence type="predicted"/>
<dbReference type="Gene3D" id="1.10.645.10">
    <property type="entry name" value="Cytochrome-c3 Hydrogenase, chain B"/>
    <property type="match status" value="2"/>
</dbReference>
<organism evidence="2 3">
    <name type="scientific">Candidatus Propionivibrio aalborgensis</name>
    <dbReference type="NCBI Taxonomy" id="1860101"/>
    <lineage>
        <taxon>Bacteria</taxon>
        <taxon>Pseudomonadati</taxon>
        <taxon>Pseudomonadota</taxon>
        <taxon>Betaproteobacteria</taxon>
        <taxon>Rhodocyclales</taxon>
        <taxon>Rhodocyclaceae</taxon>
        <taxon>Propionivibrio</taxon>
    </lineage>
</organism>
<dbReference type="InterPro" id="IPR001501">
    <property type="entry name" value="Ni-dep_hyd_lsu"/>
</dbReference>
<keyword evidence="3" id="KW-1185">Reference proteome</keyword>
<dbReference type="AlphaFoldDB" id="A0A1A8XQQ8"/>
<protein>
    <submittedName>
        <fullName evidence="2">Hydrogenase expression/formation protein HupK</fullName>
    </submittedName>
</protein>
<dbReference type="RefSeq" id="WP_186410628.1">
    <property type="nucleotide sequence ID" value="NZ_FLQY01000109.1"/>
</dbReference>